<dbReference type="Proteomes" id="UP000198923">
    <property type="component" value="Unassembled WGS sequence"/>
</dbReference>
<gene>
    <name evidence="2" type="ORF">SAMN05421505_11719</name>
</gene>
<evidence type="ECO:0008006" key="4">
    <source>
        <dbReference type="Google" id="ProtNLM"/>
    </source>
</evidence>
<name>A0A1G8CWY3_9ACTN</name>
<feature type="signal peptide" evidence="1">
    <location>
        <begin position="1"/>
        <end position="18"/>
    </location>
</feature>
<evidence type="ECO:0000313" key="3">
    <source>
        <dbReference type="Proteomes" id="UP000198923"/>
    </source>
</evidence>
<dbReference type="Gene3D" id="2.50.20.20">
    <property type="match status" value="1"/>
</dbReference>
<proteinExistence type="predicted"/>
<feature type="chain" id="PRO_5039454652" description="DUF2092 domain-containing protein" evidence="1">
    <location>
        <begin position="19"/>
        <end position="310"/>
    </location>
</feature>
<accession>A0A1G8CWY3</accession>
<evidence type="ECO:0000313" key="2">
    <source>
        <dbReference type="EMBL" id="SDH50047.1"/>
    </source>
</evidence>
<dbReference type="EMBL" id="FNCN01000017">
    <property type="protein sequence ID" value="SDH50047.1"/>
    <property type="molecule type" value="Genomic_DNA"/>
</dbReference>
<dbReference type="AlphaFoldDB" id="A0A1G8CWY3"/>
<sequence>MKRWIAAAAVALTAPAIAAAAAPAAGAQTAPKAPNAALKAFAVQGNGAKVTDSLTTTLKSSGVKLSLKGSATGTVAFGKGRITGFDVTGRYAITPVYKQELVKAMKEANEGSTTAQIENLYKPARTVVDGASLYYNGAYFTEALPEGKTWVHTKPTPAPRYERGSLFSVFDAKAYNVIQARAKRAPGGTVDGVKTTVLKSTITLGELRKVSSTIREFYPKVTAAEAKAPVTIKVWLGSDLLPRRVVTTVTTKVPDLKGTNTVTQDTRLSGWAKGVTIKAPAAEGVAELSDLDLSGFSKIRPWDFSSFSIG</sequence>
<reference evidence="2 3" key="1">
    <citation type="submission" date="2016-10" db="EMBL/GenBank/DDBJ databases">
        <authorList>
            <person name="de Groot N.N."/>
        </authorList>
    </citation>
    <scope>NUCLEOTIDE SEQUENCE [LARGE SCALE GENOMIC DNA]</scope>
    <source>
        <strain evidence="2 3">CPCC 201354</strain>
    </source>
</reference>
<keyword evidence="3" id="KW-1185">Reference proteome</keyword>
<evidence type="ECO:0000256" key="1">
    <source>
        <dbReference type="SAM" id="SignalP"/>
    </source>
</evidence>
<organism evidence="2 3">
    <name type="scientific">Sinosporangium album</name>
    <dbReference type="NCBI Taxonomy" id="504805"/>
    <lineage>
        <taxon>Bacteria</taxon>
        <taxon>Bacillati</taxon>
        <taxon>Actinomycetota</taxon>
        <taxon>Actinomycetes</taxon>
        <taxon>Streptosporangiales</taxon>
        <taxon>Streptosporangiaceae</taxon>
        <taxon>Sinosporangium</taxon>
    </lineage>
</organism>
<dbReference type="RefSeq" id="WP_093171692.1">
    <property type="nucleotide sequence ID" value="NZ_FNCN01000017.1"/>
</dbReference>
<protein>
    <recommendedName>
        <fullName evidence="4">DUF2092 domain-containing protein</fullName>
    </recommendedName>
</protein>
<keyword evidence="1" id="KW-0732">Signal</keyword>